<dbReference type="eggNOG" id="COG4968">
    <property type="taxonomic scope" value="Bacteria"/>
</dbReference>
<evidence type="ECO:0000313" key="2">
    <source>
        <dbReference type="EMBL" id="ADU26363.1"/>
    </source>
</evidence>
<protein>
    <recommendedName>
        <fullName evidence="4">Prepilin-type N-terminal cleavage/methylation domain-containing protein</fullName>
    </recommendedName>
</protein>
<keyword evidence="1" id="KW-0812">Transmembrane</keyword>
<organism evidence="2 3">
    <name type="scientific">Ethanoligenens harbinense (strain DSM 18485 / JCM 12961 / CGMCC 1.5033 / YUAN-3)</name>
    <dbReference type="NCBI Taxonomy" id="663278"/>
    <lineage>
        <taxon>Bacteria</taxon>
        <taxon>Bacillati</taxon>
        <taxon>Bacillota</taxon>
        <taxon>Clostridia</taxon>
        <taxon>Eubacteriales</taxon>
        <taxon>Oscillospiraceae</taxon>
        <taxon>Ethanoligenens</taxon>
    </lineage>
</organism>
<sequence>MVKALAETHGKLRRSKKGFTLIELLVVLAILTILVAILIPVVAGFIHKAKQSASNTDAHTVFTAAAAYVALHDDTTFTSLGSAASTGKVPITTADLSNYIGSNYSFTITKITINGGVVAGVQVSEFGGTFTGTYGTV</sequence>
<gene>
    <name evidence="2" type="ordered locus">Ethha_0794</name>
</gene>
<dbReference type="Proteomes" id="UP000001551">
    <property type="component" value="Chromosome"/>
</dbReference>
<dbReference type="Gene3D" id="3.30.700.10">
    <property type="entry name" value="Glycoprotein, Type 4 Pilin"/>
    <property type="match status" value="1"/>
</dbReference>
<dbReference type="NCBIfam" id="TIGR02532">
    <property type="entry name" value="IV_pilin_GFxxxE"/>
    <property type="match status" value="1"/>
</dbReference>
<dbReference type="PROSITE" id="PS00409">
    <property type="entry name" value="PROKAR_NTER_METHYL"/>
    <property type="match status" value="1"/>
</dbReference>
<dbReference type="InterPro" id="IPR012902">
    <property type="entry name" value="N_methyl_site"/>
</dbReference>
<evidence type="ECO:0000256" key="1">
    <source>
        <dbReference type="SAM" id="Phobius"/>
    </source>
</evidence>
<dbReference type="SUPFAM" id="SSF54523">
    <property type="entry name" value="Pili subunits"/>
    <property type="match status" value="1"/>
</dbReference>
<reference evidence="2 3" key="1">
    <citation type="submission" date="2010-12" db="EMBL/GenBank/DDBJ databases">
        <title>Complete sequence of Ethanoligenens harbinense YUAN-3.</title>
        <authorList>
            <person name="Lucas S."/>
            <person name="Copeland A."/>
            <person name="Lapidus A."/>
            <person name="Cheng J.-F."/>
            <person name="Bruce D."/>
            <person name="Goodwin L."/>
            <person name="Pitluck S."/>
            <person name="Chertkov O."/>
            <person name="Misra M."/>
            <person name="Detter J.C."/>
            <person name="Han C."/>
            <person name="Tapia R."/>
            <person name="Land M."/>
            <person name="Hauser L."/>
            <person name="Jeffries C."/>
            <person name="Kyrpides N."/>
            <person name="Ivanova N."/>
            <person name="Mikhailova N."/>
            <person name="Wang A."/>
            <person name="Mouttaki H."/>
            <person name="He Z."/>
            <person name="Zhou J."/>
            <person name="Hemme C.L."/>
            <person name="Woyke T."/>
        </authorList>
    </citation>
    <scope>NUCLEOTIDE SEQUENCE [LARGE SCALE GENOMIC DNA]</scope>
    <source>
        <strain evidence="3">DSM 18485 / JCM 12961 / CGMCC 1.5033 / YUAN-3</strain>
    </source>
</reference>
<dbReference type="PANTHER" id="PTHR30093">
    <property type="entry name" value="GENERAL SECRETION PATHWAY PROTEIN G"/>
    <property type="match status" value="1"/>
</dbReference>
<accession>E6U2Z6</accession>
<keyword evidence="3" id="KW-1185">Reference proteome</keyword>
<dbReference type="STRING" id="663278.Ethha_0794"/>
<dbReference type="RefSeq" id="WP_013484733.1">
    <property type="nucleotide sequence ID" value="NC_014828.1"/>
</dbReference>
<evidence type="ECO:0000313" key="3">
    <source>
        <dbReference type="Proteomes" id="UP000001551"/>
    </source>
</evidence>
<dbReference type="KEGG" id="eha:Ethha_0794"/>
<dbReference type="EMBL" id="CP002400">
    <property type="protein sequence ID" value="ADU26363.1"/>
    <property type="molecule type" value="Genomic_DNA"/>
</dbReference>
<evidence type="ECO:0008006" key="4">
    <source>
        <dbReference type="Google" id="ProtNLM"/>
    </source>
</evidence>
<keyword evidence="1" id="KW-0472">Membrane</keyword>
<name>E6U2Z6_ETHHY</name>
<dbReference type="AlphaFoldDB" id="E6U2Z6"/>
<feature type="transmembrane region" description="Helical" evidence="1">
    <location>
        <begin position="21"/>
        <end position="46"/>
    </location>
</feature>
<dbReference type="InterPro" id="IPR045584">
    <property type="entry name" value="Pilin-like"/>
</dbReference>
<keyword evidence="1" id="KW-1133">Transmembrane helix</keyword>
<dbReference type="HOGENOM" id="CLU_1862160_0_0_9"/>
<proteinExistence type="predicted"/>
<dbReference type="Pfam" id="PF07963">
    <property type="entry name" value="N_methyl"/>
    <property type="match status" value="1"/>
</dbReference>